<dbReference type="Proteomes" id="UP000204221">
    <property type="component" value="Chromosome"/>
</dbReference>
<evidence type="ECO:0000313" key="3">
    <source>
        <dbReference type="Proteomes" id="UP000204221"/>
    </source>
</evidence>
<dbReference type="InterPro" id="IPR038287">
    <property type="entry name" value="Cse2_sf"/>
</dbReference>
<reference evidence="2 3" key="1">
    <citation type="submission" date="2017-07" db="EMBL/GenBank/DDBJ databases">
        <title>Complete genome sequence of Actinoalloteichus hoggarensis DSM 45943, type strain of Actinoalloteichus hoggarensis.</title>
        <authorList>
            <person name="Ruckert C."/>
            <person name="Nouioui I."/>
            <person name="Willmese J."/>
            <person name="van Wezel G."/>
            <person name="Klenk H.-P."/>
            <person name="Kalinowski J."/>
            <person name="Zotchev S.B."/>
        </authorList>
    </citation>
    <scope>NUCLEOTIDE SEQUENCE [LARGE SCALE GENOMIC DNA]</scope>
    <source>
        <strain evidence="2 3">DSM 45943</strain>
    </source>
</reference>
<organism evidence="2 3">
    <name type="scientific">Actinoalloteichus hoggarensis</name>
    <dbReference type="NCBI Taxonomy" id="1470176"/>
    <lineage>
        <taxon>Bacteria</taxon>
        <taxon>Bacillati</taxon>
        <taxon>Actinomycetota</taxon>
        <taxon>Actinomycetes</taxon>
        <taxon>Pseudonocardiales</taxon>
        <taxon>Pseudonocardiaceae</taxon>
        <taxon>Actinoalloteichus</taxon>
    </lineage>
</organism>
<sequence>MRTTTTPAALSQREPLEYERAFVRKIAERCLTDRGARASLRSGLGKAVPQAPRMHAIVARILPDAIMARPESETAYYAVAAMIASLDRDDLRKLCPDIDDDASSTAAETPVTGTDQPSSVSAVPAAGSDGPWDPDTPSTASSRWGRSLGAVFGVAVARRTQDGKRHDKALRENSAEARLTTLTRQTSSGLIRHLPAAVRQLADADMLIDFARLLSDLSRWPRYRPDITRRWLRDFYRELRALDRNAAEKADDSALPSTPTAG</sequence>
<accession>A0A221W7X6</accession>
<dbReference type="OrthoDB" id="4195769at2"/>
<gene>
    <name evidence="2" type="ORF">AHOG_20055</name>
</gene>
<dbReference type="AlphaFoldDB" id="A0A221W7X6"/>
<dbReference type="InterPro" id="IPR013382">
    <property type="entry name" value="CRISPR-assoc_prot_Cse2"/>
</dbReference>
<evidence type="ECO:0000256" key="1">
    <source>
        <dbReference type="SAM" id="MobiDB-lite"/>
    </source>
</evidence>
<keyword evidence="3" id="KW-1185">Reference proteome</keyword>
<proteinExistence type="predicted"/>
<dbReference type="KEGG" id="ahg:AHOG_20055"/>
<dbReference type="NCBIfam" id="TIGR02548">
    <property type="entry name" value="casB_cse2"/>
    <property type="match status" value="1"/>
</dbReference>
<dbReference type="RefSeq" id="WP_093942733.1">
    <property type="nucleotide sequence ID" value="NZ_CP022521.1"/>
</dbReference>
<evidence type="ECO:0000313" key="2">
    <source>
        <dbReference type="EMBL" id="ASO21629.1"/>
    </source>
</evidence>
<dbReference type="Gene3D" id="1.10.520.40">
    <property type="entry name" value="CRISPR-associated protein Cse2"/>
    <property type="match status" value="1"/>
</dbReference>
<feature type="region of interest" description="Disordered" evidence="1">
    <location>
        <begin position="97"/>
        <end position="144"/>
    </location>
</feature>
<protein>
    <submittedName>
        <fullName evidence="2">CRISPR-associated protein Cse2 (CRISPR_cse2)</fullName>
    </submittedName>
</protein>
<name>A0A221W7X6_9PSEU</name>
<dbReference type="EMBL" id="CP022521">
    <property type="protein sequence ID" value="ASO21629.1"/>
    <property type="molecule type" value="Genomic_DNA"/>
</dbReference>
<feature type="compositionally biased region" description="Low complexity" evidence="1">
    <location>
        <begin position="117"/>
        <end position="126"/>
    </location>
</feature>
<dbReference type="Pfam" id="PF09485">
    <property type="entry name" value="CRISPR_Cse2"/>
    <property type="match status" value="1"/>
</dbReference>
<feature type="compositionally biased region" description="Polar residues" evidence="1">
    <location>
        <begin position="103"/>
        <end position="116"/>
    </location>
</feature>